<dbReference type="EMBL" id="JQSG02000001">
    <property type="protein sequence ID" value="OBS10733.1"/>
    <property type="molecule type" value="Genomic_DNA"/>
</dbReference>
<dbReference type="OrthoDB" id="5298497at2"/>
<evidence type="ECO:0000313" key="2">
    <source>
        <dbReference type="EMBL" id="OBS10733.1"/>
    </source>
</evidence>
<dbReference type="RefSeq" id="WP_082954376.1">
    <property type="nucleotide sequence ID" value="NZ_JQSG02000001.1"/>
</dbReference>
<name>A0A1A6C837_9GAMM</name>
<organism evidence="2 3">
    <name type="scientific">Acidihalobacter prosperus</name>
    <dbReference type="NCBI Taxonomy" id="160660"/>
    <lineage>
        <taxon>Bacteria</taxon>
        <taxon>Pseudomonadati</taxon>
        <taxon>Pseudomonadota</taxon>
        <taxon>Gammaproteobacteria</taxon>
        <taxon>Chromatiales</taxon>
        <taxon>Ectothiorhodospiraceae</taxon>
        <taxon>Acidihalobacter</taxon>
    </lineage>
</organism>
<evidence type="ECO:0000313" key="3">
    <source>
        <dbReference type="Proteomes" id="UP000029273"/>
    </source>
</evidence>
<keyword evidence="1" id="KW-0472">Membrane</keyword>
<accession>A0A1A6C837</accession>
<gene>
    <name evidence="2" type="ORF">Thpro_020449</name>
</gene>
<reference evidence="2 3" key="1">
    <citation type="journal article" date="2014" name="Genome Announc.">
        <title>Draft Genome Sequence of the Iron-Oxidizing, Acidophilic, and Halotolerant 'Thiobacillus prosperus' Type Strain DSM 5130.</title>
        <authorList>
            <person name="Ossandon F.J."/>
            <person name="Cardenas J.P."/>
            <person name="Corbett M."/>
            <person name="Quatrini R."/>
            <person name="Holmes D.S."/>
            <person name="Watkin E."/>
        </authorList>
    </citation>
    <scope>NUCLEOTIDE SEQUENCE [LARGE SCALE GENOMIC DNA]</scope>
    <source>
        <strain evidence="2 3">DSM 5130</strain>
    </source>
</reference>
<evidence type="ECO:0000256" key="1">
    <source>
        <dbReference type="SAM" id="Phobius"/>
    </source>
</evidence>
<dbReference type="PANTHER" id="PTHR34351:SF1">
    <property type="entry name" value="SLR1927 PROTEIN"/>
    <property type="match status" value="1"/>
</dbReference>
<keyword evidence="1" id="KW-0812">Transmembrane</keyword>
<sequence>MAAGSGFLTLSRVARPASHVGIVARWAQRRLRITGQAVTLERRRLFILPTGAGLGYGAMLAVMLLFALNYNNSMIFAATFLLAGIAINAIWQTHRNLLGLRIEAEPPATPLGGLPSQLVLRLGIPDARPRPAIVCQLAEDKHTPHDCDILATTALRIDLPPMRRGRRQIPEIRISTRYPLGLFRAWSLLRFPQPLLVAPAPAPRDLYRPIGTGASAQGARARFGEDDDVFAGLRPYRHGDPPHSIAWRATARSESLLSKQFESETGMHVRWLRWEDTPLLDTETRLSVLCRWVLDADANGAPYGLALPGSEIPPNTGTHHRRQCLEMLALYETGT</sequence>
<dbReference type="Proteomes" id="UP000029273">
    <property type="component" value="Unassembled WGS sequence"/>
</dbReference>
<comment type="caution">
    <text evidence="2">The sequence shown here is derived from an EMBL/GenBank/DDBJ whole genome shotgun (WGS) entry which is preliminary data.</text>
</comment>
<proteinExistence type="predicted"/>
<feature type="transmembrane region" description="Helical" evidence="1">
    <location>
        <begin position="74"/>
        <end position="91"/>
    </location>
</feature>
<protein>
    <submittedName>
        <fullName evidence="2">Uncharacterized protein</fullName>
    </submittedName>
</protein>
<keyword evidence="3" id="KW-1185">Reference proteome</keyword>
<dbReference type="PANTHER" id="PTHR34351">
    <property type="entry name" value="SLR1927 PROTEIN-RELATED"/>
    <property type="match status" value="1"/>
</dbReference>
<feature type="transmembrane region" description="Helical" evidence="1">
    <location>
        <begin position="45"/>
        <end position="68"/>
    </location>
</feature>
<dbReference type="AlphaFoldDB" id="A0A1A6C837"/>
<keyword evidence="1" id="KW-1133">Transmembrane helix</keyword>